<feature type="transmembrane region" description="Helical" evidence="8">
    <location>
        <begin position="190"/>
        <end position="212"/>
    </location>
</feature>
<dbReference type="InterPro" id="IPR043968">
    <property type="entry name" value="SGNH"/>
</dbReference>
<comment type="subcellular location">
    <subcellularLocation>
        <location evidence="1">Cell membrane</location>
        <topology evidence="1">Multi-pass membrane protein</topology>
    </subcellularLocation>
</comment>
<dbReference type="InterPro" id="IPR050879">
    <property type="entry name" value="Acyltransferase_3"/>
</dbReference>
<feature type="transmembrane region" description="Helical" evidence="8">
    <location>
        <begin position="71"/>
        <end position="90"/>
    </location>
</feature>
<protein>
    <submittedName>
        <fullName evidence="11">O-acetyltransferase OatA</fullName>
        <ecNumber evidence="11">2.3.1.-</ecNumber>
    </submittedName>
</protein>
<evidence type="ECO:0000256" key="6">
    <source>
        <dbReference type="ARBA" id="ARBA00023136"/>
    </source>
</evidence>
<dbReference type="PANTHER" id="PTHR23028:SF53">
    <property type="entry name" value="ACYL_TRANSF_3 DOMAIN-CONTAINING PROTEIN"/>
    <property type="match status" value="1"/>
</dbReference>
<dbReference type="InterPro" id="IPR002656">
    <property type="entry name" value="Acyl_transf_3_dom"/>
</dbReference>
<evidence type="ECO:0000259" key="9">
    <source>
        <dbReference type="Pfam" id="PF01757"/>
    </source>
</evidence>
<organism evidence="11 12">
    <name type="scientific">Saezia sanguinis</name>
    <dbReference type="NCBI Taxonomy" id="1965230"/>
    <lineage>
        <taxon>Bacteria</taxon>
        <taxon>Pseudomonadati</taxon>
        <taxon>Pseudomonadota</taxon>
        <taxon>Betaproteobacteria</taxon>
        <taxon>Burkholderiales</taxon>
        <taxon>Saeziaceae</taxon>
        <taxon>Saezia</taxon>
    </lineage>
</organism>
<name>A0A433SA76_9BURK</name>
<reference evidence="11 12" key="1">
    <citation type="submission" date="2018-01" db="EMBL/GenBank/DDBJ databases">
        <title>Saezia sanguinis gen. nov., sp. nov., in the order Burkholderiales isolated from human blood.</title>
        <authorList>
            <person name="Medina-Pascual M.J."/>
            <person name="Valdezate S."/>
            <person name="Monzon S."/>
            <person name="Cuesta I."/>
            <person name="Carrasco G."/>
            <person name="Villalon P."/>
            <person name="Saez-Nieto J.A."/>
        </authorList>
    </citation>
    <scope>NUCLEOTIDE SEQUENCE [LARGE SCALE GENOMIC DNA]</scope>
    <source>
        <strain evidence="11 12">CNM695-12</strain>
    </source>
</reference>
<proteinExistence type="predicted"/>
<dbReference type="Proteomes" id="UP000286947">
    <property type="component" value="Unassembled WGS sequence"/>
</dbReference>
<feature type="transmembrane region" description="Helical" evidence="8">
    <location>
        <begin position="284"/>
        <end position="301"/>
    </location>
</feature>
<feature type="transmembrane region" description="Helical" evidence="8">
    <location>
        <begin position="165"/>
        <end position="184"/>
    </location>
</feature>
<keyword evidence="5 8" id="KW-1133">Transmembrane helix</keyword>
<feature type="transmembrane region" description="Helical" evidence="8">
    <location>
        <begin position="219"/>
        <end position="239"/>
    </location>
</feature>
<dbReference type="GO" id="GO:0016788">
    <property type="term" value="F:hydrolase activity, acting on ester bonds"/>
    <property type="evidence" value="ECO:0007669"/>
    <property type="project" value="UniProtKB-ARBA"/>
</dbReference>
<evidence type="ECO:0000256" key="7">
    <source>
        <dbReference type="ARBA" id="ARBA00023315"/>
    </source>
</evidence>
<keyword evidence="6 8" id="KW-0472">Membrane</keyword>
<evidence type="ECO:0000313" key="11">
    <source>
        <dbReference type="EMBL" id="RUS65635.1"/>
    </source>
</evidence>
<feature type="transmembrane region" description="Helical" evidence="8">
    <location>
        <begin position="245"/>
        <end position="263"/>
    </location>
</feature>
<keyword evidence="2" id="KW-1003">Cell membrane</keyword>
<sequence length="644" mass="71092">MTYKPEIDGLRAIAVLLVLLCHMRLGMAGGFVGVDVFFVISGFLITSIVYNGLDQNKFSFWNFYGRRFVRLYPALLTVVLLTFIAGFLLMDAETFKHLNRAGRYAIVSASNIFFNNNLNYFDQAAQQQIFLHTWSLGVEWQFYLIWPLLMWGVFKLSAKSVRPALVCLIALITIASVAASQWMIGHDAKAAYYLMPYRAFELGLGGLLVFGYERAVKPATGILLVIAGMLAIIASALIYTPKTPFPGVAALLPCLGAVACMYGGKAFTAGNVLKWSPVVFIGKASYSIYLVHWPLLVLYQYYVYRHINTTEKVTLLLASVALGSVVYLLVEKRINWKRLSNKLAGCLSMIGLSVVMLALFYYAGKPGDGLPWRMADNNTLQNPDYYEWGIARFPAVAVLGQPDGQRVAIIGGDSFAANMSTGFDEYLKPLGQNVNRFYEPGCLITAATELEIINIPPACQHLSALTLQDVAQNPGLPLILIQSWGGPLVQADAEGTPPDMALQERYNTVITHNLDDLRTRIGERPLFLVGSPPYRRWGTGEKTCLTRPAYLPQICEQQIPAYPVQASPVSNINTALQAYAQQHDGVYYIDTASVACPGGTCTSERNSMLYFDGFHTSQYGARLVVQDIMRQVNAALAQEHGAQP</sequence>
<evidence type="ECO:0000256" key="1">
    <source>
        <dbReference type="ARBA" id="ARBA00004651"/>
    </source>
</evidence>
<dbReference type="AlphaFoldDB" id="A0A433SA76"/>
<feature type="transmembrane region" description="Helical" evidence="8">
    <location>
        <begin position="342"/>
        <end position="363"/>
    </location>
</feature>
<evidence type="ECO:0000256" key="4">
    <source>
        <dbReference type="ARBA" id="ARBA00022692"/>
    </source>
</evidence>
<dbReference type="GO" id="GO:0009103">
    <property type="term" value="P:lipopolysaccharide biosynthetic process"/>
    <property type="evidence" value="ECO:0007669"/>
    <property type="project" value="TreeGrafter"/>
</dbReference>
<dbReference type="GO" id="GO:0016747">
    <property type="term" value="F:acyltransferase activity, transferring groups other than amino-acyl groups"/>
    <property type="evidence" value="ECO:0007669"/>
    <property type="project" value="InterPro"/>
</dbReference>
<evidence type="ECO:0000259" key="10">
    <source>
        <dbReference type="Pfam" id="PF19040"/>
    </source>
</evidence>
<feature type="domain" description="Acyltransferase 3" evidence="9">
    <location>
        <begin position="6"/>
        <end position="326"/>
    </location>
</feature>
<feature type="transmembrane region" description="Helical" evidence="8">
    <location>
        <begin position="31"/>
        <end position="50"/>
    </location>
</feature>
<dbReference type="Pfam" id="PF19040">
    <property type="entry name" value="SGNH"/>
    <property type="match status" value="1"/>
</dbReference>
<dbReference type="EMBL" id="PQSP01000010">
    <property type="protein sequence ID" value="RUS65635.1"/>
    <property type="molecule type" value="Genomic_DNA"/>
</dbReference>
<dbReference type="SUPFAM" id="SSF52266">
    <property type="entry name" value="SGNH hydrolase"/>
    <property type="match status" value="1"/>
</dbReference>
<evidence type="ECO:0000256" key="3">
    <source>
        <dbReference type="ARBA" id="ARBA00022679"/>
    </source>
</evidence>
<gene>
    <name evidence="11" type="primary">oatA_4</name>
    <name evidence="11" type="ORF">CUZ56_02721</name>
</gene>
<feature type="domain" description="SGNH" evidence="10">
    <location>
        <begin position="396"/>
        <end position="628"/>
    </location>
</feature>
<evidence type="ECO:0000256" key="5">
    <source>
        <dbReference type="ARBA" id="ARBA00022989"/>
    </source>
</evidence>
<keyword evidence="7 11" id="KW-0012">Acyltransferase</keyword>
<dbReference type="InterPro" id="IPR036514">
    <property type="entry name" value="SGNH_hydro_sf"/>
</dbReference>
<evidence type="ECO:0000256" key="2">
    <source>
        <dbReference type="ARBA" id="ARBA00022475"/>
    </source>
</evidence>
<feature type="transmembrane region" description="Helical" evidence="8">
    <location>
        <begin position="313"/>
        <end position="330"/>
    </location>
</feature>
<dbReference type="EC" id="2.3.1.-" evidence="11"/>
<comment type="caution">
    <text evidence="11">The sequence shown here is derived from an EMBL/GenBank/DDBJ whole genome shotgun (WGS) entry which is preliminary data.</text>
</comment>
<dbReference type="RefSeq" id="WP_126980888.1">
    <property type="nucleotide sequence ID" value="NZ_PQSP01000010.1"/>
</dbReference>
<keyword evidence="3 11" id="KW-0808">Transferase</keyword>
<keyword evidence="12" id="KW-1185">Reference proteome</keyword>
<keyword evidence="4 8" id="KW-0812">Transmembrane</keyword>
<accession>A0A433SA76</accession>
<feature type="transmembrane region" description="Helical" evidence="8">
    <location>
        <begin position="140"/>
        <end position="158"/>
    </location>
</feature>
<evidence type="ECO:0000313" key="12">
    <source>
        <dbReference type="Proteomes" id="UP000286947"/>
    </source>
</evidence>
<dbReference type="PANTHER" id="PTHR23028">
    <property type="entry name" value="ACETYLTRANSFERASE"/>
    <property type="match status" value="1"/>
</dbReference>
<evidence type="ECO:0000256" key="8">
    <source>
        <dbReference type="SAM" id="Phobius"/>
    </source>
</evidence>
<dbReference type="Gene3D" id="3.40.50.1110">
    <property type="entry name" value="SGNH hydrolase"/>
    <property type="match status" value="1"/>
</dbReference>
<dbReference type="Pfam" id="PF01757">
    <property type="entry name" value="Acyl_transf_3"/>
    <property type="match status" value="1"/>
</dbReference>
<dbReference type="GO" id="GO:0005886">
    <property type="term" value="C:plasma membrane"/>
    <property type="evidence" value="ECO:0007669"/>
    <property type="project" value="UniProtKB-SubCell"/>
</dbReference>
<dbReference type="OrthoDB" id="9814807at2"/>